<evidence type="ECO:0000256" key="1">
    <source>
        <dbReference type="ARBA" id="ARBA00006625"/>
    </source>
</evidence>
<dbReference type="Pfam" id="PF02275">
    <property type="entry name" value="CBAH"/>
    <property type="match status" value="1"/>
</dbReference>
<gene>
    <name evidence="4" type="ORF">HMPREF0202_00901</name>
</gene>
<dbReference type="SUPFAM" id="SSF56235">
    <property type="entry name" value="N-terminal nucleophile aminohydrolases (Ntn hydrolases)"/>
    <property type="match status" value="1"/>
</dbReference>
<name>U7VBV0_9FUSO</name>
<dbReference type="CDD" id="cd00542">
    <property type="entry name" value="Ntn_PVA"/>
    <property type="match status" value="1"/>
</dbReference>
<evidence type="ECO:0000259" key="3">
    <source>
        <dbReference type="Pfam" id="PF02275"/>
    </source>
</evidence>
<dbReference type="Gene3D" id="3.60.60.10">
    <property type="entry name" value="Penicillin V Acylase, Chain A"/>
    <property type="match status" value="1"/>
</dbReference>
<keyword evidence="5" id="KW-1185">Reference proteome</keyword>
<evidence type="ECO:0000256" key="2">
    <source>
        <dbReference type="ARBA" id="ARBA00022801"/>
    </source>
</evidence>
<proteinExistence type="inferred from homology"/>
<dbReference type="RefSeq" id="WP_023050446.1">
    <property type="nucleotide sequence ID" value="NZ_CP173065.2"/>
</dbReference>
<dbReference type="PANTHER" id="PTHR35527">
    <property type="entry name" value="CHOLOYLGLYCINE HYDROLASE"/>
    <property type="match status" value="1"/>
</dbReference>
<dbReference type="InterPro" id="IPR052193">
    <property type="entry name" value="Peptidase_C59"/>
</dbReference>
<dbReference type="InterPro" id="IPR029055">
    <property type="entry name" value="Ntn_hydrolases_N"/>
</dbReference>
<reference evidence="4 5" key="1">
    <citation type="submission" date="2013-08" db="EMBL/GenBank/DDBJ databases">
        <authorList>
            <person name="Weinstock G."/>
            <person name="Sodergren E."/>
            <person name="Wylie T."/>
            <person name="Fulton L."/>
            <person name="Fulton R."/>
            <person name="Fronick C."/>
            <person name="O'Laughlin M."/>
            <person name="Godfrey J."/>
            <person name="Miner T."/>
            <person name="Herter B."/>
            <person name="Appelbaum E."/>
            <person name="Cordes M."/>
            <person name="Lek S."/>
            <person name="Wollam A."/>
            <person name="Pepin K.H."/>
            <person name="Palsikar V.B."/>
            <person name="Mitreva M."/>
            <person name="Wilson R.K."/>
        </authorList>
    </citation>
    <scope>NUCLEOTIDE SEQUENCE [LARGE SCALE GENOMIC DNA]</scope>
    <source>
        <strain evidence="4 5">ATCC BAA-474</strain>
    </source>
</reference>
<dbReference type="PANTHER" id="PTHR35527:SF2">
    <property type="entry name" value="HYDROLASE"/>
    <property type="match status" value="1"/>
</dbReference>
<keyword evidence="2" id="KW-0378">Hydrolase</keyword>
<feature type="domain" description="Choloylglycine hydrolase/NAAA C-terminal" evidence="3">
    <location>
        <begin position="22"/>
        <end position="338"/>
    </location>
</feature>
<dbReference type="STRING" id="1319815.HMPREF0202_00901"/>
<dbReference type="EMBL" id="AXZF01000033">
    <property type="protein sequence ID" value="ERT69167.1"/>
    <property type="molecule type" value="Genomic_DNA"/>
</dbReference>
<dbReference type="HOGENOM" id="CLU_045206_1_2_0"/>
<protein>
    <recommendedName>
        <fullName evidence="3">Choloylglycine hydrolase/NAAA C-terminal domain-containing protein</fullName>
    </recommendedName>
</protein>
<evidence type="ECO:0000313" key="5">
    <source>
        <dbReference type="Proteomes" id="UP000017081"/>
    </source>
</evidence>
<comment type="caution">
    <text evidence="4">The sequence shown here is derived from an EMBL/GenBank/DDBJ whole genome shotgun (WGS) entry which is preliminary data.</text>
</comment>
<accession>U7VBV0</accession>
<dbReference type="InterPro" id="IPR029132">
    <property type="entry name" value="CBAH/NAAA_C"/>
</dbReference>
<organism evidence="4 5">
    <name type="scientific">Cetobacterium somerae ATCC BAA-474</name>
    <dbReference type="NCBI Taxonomy" id="1319815"/>
    <lineage>
        <taxon>Bacteria</taxon>
        <taxon>Fusobacteriati</taxon>
        <taxon>Fusobacteriota</taxon>
        <taxon>Fusobacteriia</taxon>
        <taxon>Fusobacteriales</taxon>
        <taxon>Fusobacteriaceae</taxon>
        <taxon>Cetobacterium</taxon>
    </lineage>
</organism>
<evidence type="ECO:0000313" key="4">
    <source>
        <dbReference type="EMBL" id="ERT69167.1"/>
    </source>
</evidence>
<comment type="similarity">
    <text evidence="1">Belongs to the peptidase C59 family.</text>
</comment>
<sequence length="363" mass="40544">MLKKIALLSCLIAFSKIDIDACTGISLKTENNNNIQARTIEWSKNKINSQIIIEPRGKEYQSPMPNRTLGKKWKGKYGFVGASVEHESLIGEGVNEKGLNAGVFFFLNYGELAPFNEKKVKNSLNDMDLVKWMLTSFSTVEEVKEAIKKIDVVPIIIENGQPSPTGHWRVSDAKGGNIVIEIINGGELKIYDNKVGVLTNSPGFDWQLTNLNNYVNLNLNGNKPEMLGQQKIFPMGAGSGMLGLPGDVTLPSRFVRAAFYANNTPKMVGNEEGITQAFHILNNFDIPIGMTYADKNEIPKEITSATQWTTAINLNEKLFYYKTMYNQDIRLIDLKKIDFGKVQSQVLTMDKSTIQPVDEILIK</sequence>
<dbReference type="AlphaFoldDB" id="U7VBV0"/>
<dbReference type="Proteomes" id="UP000017081">
    <property type="component" value="Unassembled WGS sequence"/>
</dbReference>
<dbReference type="eggNOG" id="COG3049">
    <property type="taxonomic scope" value="Bacteria"/>
</dbReference>
<dbReference type="PATRIC" id="fig|1319815.3.peg.865"/>
<dbReference type="GO" id="GO:0016787">
    <property type="term" value="F:hydrolase activity"/>
    <property type="evidence" value="ECO:0007669"/>
    <property type="project" value="UniProtKB-KW"/>
</dbReference>